<protein>
    <recommendedName>
        <fullName evidence="7">Zn(2)-C6 fungal-type domain-containing protein</fullName>
    </recommendedName>
</protein>
<dbReference type="GO" id="GO:0000978">
    <property type="term" value="F:RNA polymerase II cis-regulatory region sequence-specific DNA binding"/>
    <property type="evidence" value="ECO:0007669"/>
    <property type="project" value="TreeGrafter"/>
</dbReference>
<evidence type="ECO:0000256" key="1">
    <source>
        <dbReference type="ARBA" id="ARBA00022723"/>
    </source>
</evidence>
<dbReference type="PROSITE" id="PS50048">
    <property type="entry name" value="ZN2_CY6_FUNGAL_2"/>
    <property type="match status" value="1"/>
</dbReference>
<dbReference type="InterPro" id="IPR001138">
    <property type="entry name" value="Zn2Cys6_DnaBD"/>
</dbReference>
<keyword evidence="3" id="KW-0238">DNA-binding</keyword>
<evidence type="ECO:0000256" key="4">
    <source>
        <dbReference type="ARBA" id="ARBA00023163"/>
    </source>
</evidence>
<dbReference type="PROSITE" id="PS00463">
    <property type="entry name" value="ZN2_CY6_FUNGAL_1"/>
    <property type="match status" value="1"/>
</dbReference>
<dbReference type="Proteomes" id="UP000596276">
    <property type="component" value="Chromosome 7"/>
</dbReference>
<dbReference type="InterPro" id="IPR007219">
    <property type="entry name" value="XnlR_reg_dom"/>
</dbReference>
<dbReference type="PANTHER" id="PTHR47424">
    <property type="entry name" value="REGULATORY PROTEIN GAL4"/>
    <property type="match status" value="1"/>
</dbReference>
<dbReference type="GO" id="GO:0008270">
    <property type="term" value="F:zinc ion binding"/>
    <property type="evidence" value="ECO:0007669"/>
    <property type="project" value="InterPro"/>
</dbReference>
<sequence length="734" mass="82322">MPRPKVRLEDRQRSSRACHTCKALKIRCDSQCPCASCMRRGQAHACVYSGTDRRRRKPCVTDLTTHGRAIDGVDVFSRRSGVTTRNSNPPFELDGHVSEMVTPESRSDDHPLPDARPHQRFPLKPDQSTKVDVGETSALSFLHFLRKTVKAYVGSVPFTDSERHHIVVDMDHCSSISVNVDSVEREKLHVWMGFYNDATSGILDLFTEHEVETLIAARTPISQDTSSLFVGREDAAAMDVALAIGAQVEGSPEDTHFANSYFHRARQVAFADMLMVQNVETVRLFLLMAFYMLGACHRNAASMFLGVAARAAIILKLHSSEAYSSALSKEDSERRRRTWHSMRNLDTLSSFVLSRPRSLPTVPNWSNVIESKTESAFHAIGDGCILLDNIVDTLSKGKLLDIITAEDLLMQLRKWSGSLPTTLRQFYHPFHSSQTLEPRDRQRLVGSIHVSCLYHFAVILVTRPYLIAYLTSRLRGKAPDHLISDPDEASDVTLKNNKVSKLAQVCVSSSLYMVDMCRRAKSAGLVFRNFCLLKYAPNFPHSISKLPCFAIYCPIKLVLKDTYRAWIFGAGLILGFSMFAGEPRRDVERLFDSALLLLDDIGHTSPQAQLYNQILTSFLEAVNKYRNRVAGEVYRTVQDYMDQILTIDAVMPGNSAAPPSGRQDVYPGWDDSWLAGAMQDVEASAIALDPISFGTRGAQMFREPCNWGDMDTMQLEGDLIIDVEPFDQLFYTVE</sequence>
<evidence type="ECO:0000313" key="8">
    <source>
        <dbReference type="EMBL" id="QRD91272.1"/>
    </source>
</evidence>
<gene>
    <name evidence="8" type="ORF">F9C07_1837732</name>
</gene>
<organism evidence="8 9">
    <name type="scientific">Aspergillus flavus (strain ATCC 200026 / FGSC A1120 / IAM 13836 / NRRL 3357 / JCM 12722 / SRRC 167)</name>
    <dbReference type="NCBI Taxonomy" id="332952"/>
    <lineage>
        <taxon>Eukaryota</taxon>
        <taxon>Fungi</taxon>
        <taxon>Dikarya</taxon>
        <taxon>Ascomycota</taxon>
        <taxon>Pezizomycotina</taxon>
        <taxon>Eurotiomycetes</taxon>
        <taxon>Eurotiomycetidae</taxon>
        <taxon>Eurotiales</taxon>
        <taxon>Aspergillaceae</taxon>
        <taxon>Aspergillus</taxon>
        <taxon>Aspergillus subgen. Circumdati</taxon>
    </lineage>
</organism>
<dbReference type="GO" id="GO:0006351">
    <property type="term" value="P:DNA-templated transcription"/>
    <property type="evidence" value="ECO:0007669"/>
    <property type="project" value="InterPro"/>
</dbReference>
<keyword evidence="4" id="KW-0804">Transcription</keyword>
<dbReference type="PANTHER" id="PTHR47424:SF9">
    <property type="entry name" value="TAH-2"/>
    <property type="match status" value="1"/>
</dbReference>
<feature type="domain" description="Zn(2)-C6 fungal-type" evidence="7">
    <location>
        <begin position="17"/>
        <end position="48"/>
    </location>
</feature>
<dbReference type="EMBL" id="CP044617">
    <property type="protein sequence ID" value="QRD91272.1"/>
    <property type="molecule type" value="Genomic_DNA"/>
</dbReference>
<dbReference type="GO" id="GO:0000981">
    <property type="term" value="F:DNA-binding transcription factor activity, RNA polymerase II-specific"/>
    <property type="evidence" value="ECO:0007669"/>
    <property type="project" value="InterPro"/>
</dbReference>
<reference evidence="9" key="1">
    <citation type="journal article" date="2021" name="G3 (Bethesda)">
        <title>Chromosome assembled and annotated genome sequence of Aspergillus flavus NRRL 3357.</title>
        <authorList>
            <person name="Skerker J.M."/>
            <person name="Pianalto K.M."/>
            <person name="Mondo S.J."/>
            <person name="Yang K."/>
            <person name="Arkin A.P."/>
            <person name="Keller N.P."/>
            <person name="Grigoriev I.V."/>
            <person name="Louise Glass N.L."/>
        </authorList>
    </citation>
    <scope>NUCLEOTIDE SEQUENCE [LARGE SCALE GENOMIC DNA]</scope>
    <source>
        <strain evidence="9">ATCC 200026 / FGSC A1120 / IAM 13836 / NRRL 3357 / JCM 12722 / SRRC 167</strain>
    </source>
</reference>
<dbReference type="InterPro" id="IPR051127">
    <property type="entry name" value="Fungal_SecMet_Regulators"/>
</dbReference>
<dbReference type="AlphaFoldDB" id="A0A7U2R0T5"/>
<dbReference type="Gene3D" id="4.10.240.10">
    <property type="entry name" value="Zn(2)-C6 fungal-type DNA-binding domain"/>
    <property type="match status" value="1"/>
</dbReference>
<evidence type="ECO:0000256" key="6">
    <source>
        <dbReference type="SAM" id="MobiDB-lite"/>
    </source>
</evidence>
<name>A0A7U2R0T5_ASPFN</name>
<dbReference type="InterPro" id="IPR036864">
    <property type="entry name" value="Zn2-C6_fun-type_DNA-bd_sf"/>
</dbReference>
<dbReference type="CDD" id="cd12148">
    <property type="entry name" value="fungal_TF_MHR"/>
    <property type="match status" value="1"/>
</dbReference>
<keyword evidence="5" id="KW-0539">Nucleus</keyword>
<dbReference type="GO" id="GO:0005634">
    <property type="term" value="C:nucleus"/>
    <property type="evidence" value="ECO:0007669"/>
    <property type="project" value="TreeGrafter"/>
</dbReference>
<evidence type="ECO:0000256" key="5">
    <source>
        <dbReference type="ARBA" id="ARBA00023242"/>
    </source>
</evidence>
<dbReference type="Pfam" id="PF04082">
    <property type="entry name" value="Fungal_trans"/>
    <property type="match status" value="1"/>
</dbReference>
<dbReference type="VEuPathDB" id="FungiDB:AFLA_007547"/>
<keyword evidence="2" id="KW-0805">Transcription regulation</keyword>
<feature type="region of interest" description="Disordered" evidence="6">
    <location>
        <begin position="81"/>
        <end position="129"/>
    </location>
</feature>
<dbReference type="GO" id="GO:0000435">
    <property type="term" value="P:positive regulation of transcription from RNA polymerase II promoter by galactose"/>
    <property type="evidence" value="ECO:0007669"/>
    <property type="project" value="TreeGrafter"/>
</dbReference>
<dbReference type="SUPFAM" id="SSF57701">
    <property type="entry name" value="Zn2/Cys6 DNA-binding domain"/>
    <property type="match status" value="1"/>
</dbReference>
<keyword evidence="9" id="KW-1185">Reference proteome</keyword>
<evidence type="ECO:0000313" key="9">
    <source>
        <dbReference type="Proteomes" id="UP000596276"/>
    </source>
</evidence>
<evidence type="ECO:0000256" key="3">
    <source>
        <dbReference type="ARBA" id="ARBA00023125"/>
    </source>
</evidence>
<keyword evidence="1" id="KW-0479">Metal-binding</keyword>
<evidence type="ECO:0000259" key="7">
    <source>
        <dbReference type="PROSITE" id="PS50048"/>
    </source>
</evidence>
<evidence type="ECO:0000256" key="2">
    <source>
        <dbReference type="ARBA" id="ARBA00023015"/>
    </source>
</evidence>
<accession>A0A7U2R0T5</accession>
<dbReference type="SMART" id="SM00066">
    <property type="entry name" value="GAL4"/>
    <property type="match status" value="1"/>
</dbReference>
<dbReference type="CDD" id="cd00067">
    <property type="entry name" value="GAL4"/>
    <property type="match status" value="1"/>
</dbReference>
<dbReference type="VEuPathDB" id="FungiDB:F9C07_1837732"/>
<proteinExistence type="predicted"/>
<feature type="compositionally biased region" description="Basic and acidic residues" evidence="6">
    <location>
        <begin position="105"/>
        <end position="117"/>
    </location>
</feature>